<evidence type="ECO:0000313" key="2">
    <source>
        <dbReference type="Proteomes" id="UP001362999"/>
    </source>
</evidence>
<comment type="caution">
    <text evidence="1">The sequence shown here is derived from an EMBL/GenBank/DDBJ whole genome shotgun (WGS) entry which is preliminary data.</text>
</comment>
<organism evidence="1 2">
    <name type="scientific">Favolaschia claudopus</name>
    <dbReference type="NCBI Taxonomy" id="2862362"/>
    <lineage>
        <taxon>Eukaryota</taxon>
        <taxon>Fungi</taxon>
        <taxon>Dikarya</taxon>
        <taxon>Basidiomycota</taxon>
        <taxon>Agaricomycotina</taxon>
        <taxon>Agaricomycetes</taxon>
        <taxon>Agaricomycetidae</taxon>
        <taxon>Agaricales</taxon>
        <taxon>Marasmiineae</taxon>
        <taxon>Mycenaceae</taxon>
        <taxon>Favolaschia</taxon>
    </lineage>
</organism>
<sequence length="115" mass="13084">VEPERIVDRGLLRPPGVSRYGLEVKLMQEVERVASELQHFLQRAAALVPGRQRFFHIDPENAVLPLLGNSSSILQLKAAWEIMRKRLGLGRSFVHKYAKELDHPDPVHDFSPIPT</sequence>
<keyword evidence="2" id="KW-1185">Reference proteome</keyword>
<feature type="non-terminal residue" evidence="1">
    <location>
        <position position="115"/>
    </location>
</feature>
<feature type="non-terminal residue" evidence="1">
    <location>
        <position position="1"/>
    </location>
</feature>
<evidence type="ECO:0000313" key="1">
    <source>
        <dbReference type="EMBL" id="KAK6972122.1"/>
    </source>
</evidence>
<gene>
    <name evidence="1" type="ORF">R3P38DRAFT_2356947</name>
</gene>
<proteinExistence type="predicted"/>
<accession>A0AAV9Z673</accession>
<reference evidence="1 2" key="1">
    <citation type="journal article" date="2024" name="J Genomics">
        <title>Draft genome sequencing and assembly of Favolaschia claudopus CIRM-BRFM 2984 isolated from oak limbs.</title>
        <authorList>
            <person name="Navarro D."/>
            <person name="Drula E."/>
            <person name="Chaduli D."/>
            <person name="Cazenave R."/>
            <person name="Ahrendt S."/>
            <person name="Wang J."/>
            <person name="Lipzen A."/>
            <person name="Daum C."/>
            <person name="Barry K."/>
            <person name="Grigoriev I.V."/>
            <person name="Favel A."/>
            <person name="Rosso M.N."/>
            <person name="Martin F."/>
        </authorList>
    </citation>
    <scope>NUCLEOTIDE SEQUENCE [LARGE SCALE GENOMIC DNA]</scope>
    <source>
        <strain evidence="1 2">CIRM-BRFM 2984</strain>
    </source>
</reference>
<dbReference type="EMBL" id="JAWWNJ010000193">
    <property type="protein sequence ID" value="KAK6972122.1"/>
    <property type="molecule type" value="Genomic_DNA"/>
</dbReference>
<protein>
    <submittedName>
        <fullName evidence="1">Uncharacterized protein</fullName>
    </submittedName>
</protein>
<dbReference type="AlphaFoldDB" id="A0AAV9Z673"/>
<name>A0AAV9Z673_9AGAR</name>
<dbReference type="Proteomes" id="UP001362999">
    <property type="component" value="Unassembled WGS sequence"/>
</dbReference>